<reference evidence="7 8" key="1">
    <citation type="submission" date="2017-11" db="EMBL/GenBank/DDBJ databases">
        <title>De-novo sequencing of pomegranate (Punica granatum L.) genome.</title>
        <authorList>
            <person name="Akparov Z."/>
            <person name="Amiraslanov A."/>
            <person name="Hajiyeva S."/>
            <person name="Abbasov M."/>
            <person name="Kaur K."/>
            <person name="Hamwieh A."/>
            <person name="Solovyev V."/>
            <person name="Salamov A."/>
            <person name="Braich B."/>
            <person name="Kosarev P."/>
            <person name="Mahmoud A."/>
            <person name="Hajiyev E."/>
            <person name="Babayeva S."/>
            <person name="Izzatullayeva V."/>
            <person name="Mammadov A."/>
            <person name="Mammadov A."/>
            <person name="Sharifova S."/>
            <person name="Ojaghi J."/>
            <person name="Eynullazada K."/>
            <person name="Bayramov B."/>
            <person name="Abdulazimova A."/>
            <person name="Shahmuradov I."/>
        </authorList>
    </citation>
    <scope>NUCLEOTIDE SEQUENCE [LARGE SCALE GENOMIC DNA]</scope>
    <source>
        <strain evidence="8">cv. AG2017</strain>
        <tissue evidence="7">Leaf</tissue>
    </source>
</reference>
<name>A0A2I0JHZ3_PUNGR</name>
<dbReference type="Proteomes" id="UP000233551">
    <property type="component" value="Unassembled WGS sequence"/>
</dbReference>
<dbReference type="PANTHER" id="PTHR48140:SF1">
    <property type="entry name" value="FATTY ACID DESATURASE 4, CHLOROPLASTIC-RELATED"/>
    <property type="match status" value="1"/>
</dbReference>
<evidence type="ECO:0000256" key="5">
    <source>
        <dbReference type="ARBA" id="ARBA00023136"/>
    </source>
</evidence>
<gene>
    <name evidence="7" type="ORF">CRG98_023742</name>
</gene>
<keyword evidence="4" id="KW-1133">Transmembrane helix</keyword>
<dbReference type="AlphaFoldDB" id="A0A2I0JHZ3"/>
<dbReference type="STRING" id="22663.A0A2I0JHZ3"/>
<evidence type="ECO:0000256" key="3">
    <source>
        <dbReference type="ARBA" id="ARBA00022692"/>
    </source>
</evidence>
<dbReference type="Pfam" id="PF10520">
    <property type="entry name" value="Lipid_desat"/>
    <property type="match status" value="1"/>
</dbReference>
<comment type="similarity">
    <text evidence="2">Belongs to the fatty acid desaturase CarF family.</text>
</comment>
<comment type="subcellular location">
    <subcellularLocation>
        <location evidence="1">Membrane</location>
        <topology evidence="1">Multi-pass membrane protein</topology>
    </subcellularLocation>
</comment>
<evidence type="ECO:0000313" key="8">
    <source>
        <dbReference type="Proteomes" id="UP000233551"/>
    </source>
</evidence>
<evidence type="ECO:0000259" key="6">
    <source>
        <dbReference type="Pfam" id="PF10520"/>
    </source>
</evidence>
<dbReference type="PANTHER" id="PTHR48140">
    <property type="entry name" value="FATTY ACID DESATURASE 4, CHLOROPLASTIC-RELATED"/>
    <property type="match status" value="1"/>
</dbReference>
<sequence>MRWYGKTLIFCLVKKEVRGSPTRRWLWRGDKEMGLSWLVIAGENWEASGPIFVIVSEILIIRKSLWLGQWPSRSFPSAFYATTPQRSVRGLLLGCIMFSQQFHAWAQGTKSRLPQLVVSLQDAGILVSRAQHAAHHRPPYNNNYCIVSGVWNTFLDETKAFEALEMALFFKFWLRSRSWDQPSSEWTEDLEASAQIEA</sequence>
<feature type="domain" description="Lipid desaturase" evidence="6">
    <location>
        <begin position="84"/>
        <end position="179"/>
    </location>
</feature>
<keyword evidence="5" id="KW-0472">Membrane</keyword>
<keyword evidence="8" id="KW-1185">Reference proteome</keyword>
<evidence type="ECO:0000256" key="2">
    <source>
        <dbReference type="ARBA" id="ARBA00007620"/>
    </source>
</evidence>
<proteinExistence type="inferred from homology"/>
<evidence type="ECO:0000313" key="7">
    <source>
        <dbReference type="EMBL" id="PKI55861.1"/>
    </source>
</evidence>
<organism evidence="7 8">
    <name type="scientific">Punica granatum</name>
    <name type="common">Pomegranate</name>
    <dbReference type="NCBI Taxonomy" id="22663"/>
    <lineage>
        <taxon>Eukaryota</taxon>
        <taxon>Viridiplantae</taxon>
        <taxon>Streptophyta</taxon>
        <taxon>Embryophyta</taxon>
        <taxon>Tracheophyta</taxon>
        <taxon>Spermatophyta</taxon>
        <taxon>Magnoliopsida</taxon>
        <taxon>eudicotyledons</taxon>
        <taxon>Gunneridae</taxon>
        <taxon>Pentapetalae</taxon>
        <taxon>rosids</taxon>
        <taxon>malvids</taxon>
        <taxon>Myrtales</taxon>
        <taxon>Lythraceae</taxon>
        <taxon>Punica</taxon>
    </lineage>
</organism>
<keyword evidence="3" id="KW-0812">Transmembrane</keyword>
<dbReference type="GO" id="GO:0016020">
    <property type="term" value="C:membrane"/>
    <property type="evidence" value="ECO:0007669"/>
    <property type="project" value="UniProtKB-SubCell"/>
</dbReference>
<dbReference type="InterPro" id="IPR052864">
    <property type="entry name" value="Chloroplast_FAD_CarF"/>
</dbReference>
<dbReference type="InterPro" id="IPR019547">
    <property type="entry name" value="Lipid_desat"/>
</dbReference>
<dbReference type="EMBL" id="PGOL01001659">
    <property type="protein sequence ID" value="PKI55861.1"/>
    <property type="molecule type" value="Genomic_DNA"/>
</dbReference>
<evidence type="ECO:0000256" key="4">
    <source>
        <dbReference type="ARBA" id="ARBA00022989"/>
    </source>
</evidence>
<dbReference type="GO" id="GO:0006631">
    <property type="term" value="P:fatty acid metabolic process"/>
    <property type="evidence" value="ECO:0007669"/>
    <property type="project" value="UniProtKB-UniPathway"/>
</dbReference>
<comment type="caution">
    <text evidence="7">The sequence shown here is derived from an EMBL/GenBank/DDBJ whole genome shotgun (WGS) entry which is preliminary data.</text>
</comment>
<accession>A0A2I0JHZ3</accession>
<evidence type="ECO:0000256" key="1">
    <source>
        <dbReference type="ARBA" id="ARBA00004141"/>
    </source>
</evidence>
<protein>
    <recommendedName>
        <fullName evidence="6">Lipid desaturase domain-containing protein</fullName>
    </recommendedName>
</protein>
<dbReference type="UniPathway" id="UPA00199"/>